<dbReference type="Proteomes" id="UP000310326">
    <property type="component" value="Segment"/>
</dbReference>
<name>A0A482MHH4_9CAUD</name>
<sequence>MALNSKQLYPIGYLPTAPEDDLGVVQPQDGLAVTPEGILTVTPATTTTIGGVIVGDGLSIDPTGLLTSDFNLGRLTYLLTTTAIAPNANLQTFLEIAQDFILLQVATDIPARVRIYNNATYQNSDVTRSLMTEDSNTGVVTANAPSGDHGVLADFVTSGSYLTINTSPVIVIPAIPASAIVPITITNLSATTQVININLLTIKLG</sequence>
<accession>A0A482MHH4</accession>
<proteinExistence type="predicted"/>
<evidence type="ECO:0000313" key="2">
    <source>
        <dbReference type="Proteomes" id="UP000310326"/>
    </source>
</evidence>
<dbReference type="EMBL" id="MK605243">
    <property type="protein sequence ID" value="QBQ73427.1"/>
    <property type="molecule type" value="Genomic_DNA"/>
</dbReference>
<gene>
    <name evidence="1" type="ORF">kac65v161_gp189</name>
</gene>
<organism evidence="1 2">
    <name type="scientific">Nodularia phage vB_NspS-kac65v161</name>
    <dbReference type="NCBI Taxonomy" id="2557580"/>
    <lineage>
        <taxon>Viruses</taxon>
        <taxon>Duplodnaviria</taxon>
        <taxon>Heunggongvirae</taxon>
        <taxon>Uroviricota</taxon>
        <taxon>Caudoviricetes</taxon>
        <taxon>Ravarandavirus</taxon>
        <taxon>Ravarandavirus kac65v151</taxon>
    </lineage>
</organism>
<reference evidence="1 2" key="1">
    <citation type="submission" date="2019-03" db="EMBL/GenBank/DDBJ databases">
        <title>Diversity and diversification of Nodularia spumigena cyanophages in the Baltic Sea.</title>
        <authorList>
            <person name="Sulcius S."/>
            <person name="Holmfeldt K."/>
            <person name="Simoliunas E."/>
        </authorList>
    </citation>
    <scope>NUCLEOTIDE SEQUENCE [LARGE SCALE GENOMIC DNA]</scope>
</reference>
<evidence type="ECO:0000313" key="1">
    <source>
        <dbReference type="EMBL" id="QBQ73427.1"/>
    </source>
</evidence>
<protein>
    <submittedName>
        <fullName evidence="1">Uncharacterized protein</fullName>
    </submittedName>
</protein>